<evidence type="ECO:0000256" key="23">
    <source>
        <dbReference type="ARBA" id="ARBA00023295"/>
    </source>
</evidence>
<dbReference type="InterPro" id="IPR000953">
    <property type="entry name" value="Chromo/chromo_shadow_dom"/>
</dbReference>
<evidence type="ECO:0000256" key="11">
    <source>
        <dbReference type="ARBA" id="ARBA00022695"/>
    </source>
</evidence>
<keyword evidence="10" id="KW-0808">Transferase</keyword>
<evidence type="ECO:0000256" key="15">
    <source>
        <dbReference type="ARBA" id="ARBA00022759"/>
    </source>
</evidence>
<evidence type="ECO:0000256" key="13">
    <source>
        <dbReference type="ARBA" id="ARBA00022723"/>
    </source>
</evidence>
<keyword evidence="7" id="KW-0926">Vacuole</keyword>
<dbReference type="GO" id="GO:0015074">
    <property type="term" value="P:DNA integration"/>
    <property type="evidence" value="ECO:0007669"/>
    <property type="project" value="InterPro"/>
</dbReference>
<keyword evidence="29" id="KW-1185">Reference proteome</keyword>
<feature type="domain" description="Reverse transcriptase" evidence="26">
    <location>
        <begin position="1910"/>
        <end position="2089"/>
    </location>
</feature>
<dbReference type="CDD" id="cd01647">
    <property type="entry name" value="RT_LTR"/>
    <property type="match status" value="1"/>
</dbReference>
<dbReference type="Pfam" id="PF00078">
    <property type="entry name" value="RVT_1"/>
    <property type="match status" value="1"/>
</dbReference>
<dbReference type="GO" id="GO:0005886">
    <property type="term" value="C:plasma membrane"/>
    <property type="evidence" value="ECO:0007669"/>
    <property type="project" value="UniProtKB-SubCell"/>
</dbReference>
<dbReference type="GO" id="GO:0008233">
    <property type="term" value="F:peptidase activity"/>
    <property type="evidence" value="ECO:0007669"/>
    <property type="project" value="UniProtKB-KW"/>
</dbReference>
<evidence type="ECO:0000256" key="5">
    <source>
        <dbReference type="ARBA" id="ARBA00010609"/>
    </source>
</evidence>
<evidence type="ECO:0000256" key="20">
    <source>
        <dbReference type="ARBA" id="ARBA00023145"/>
    </source>
</evidence>
<dbReference type="FunFam" id="3.30.70.270:FF:000020">
    <property type="entry name" value="Transposon Tf2-6 polyprotein-like Protein"/>
    <property type="match status" value="1"/>
</dbReference>
<dbReference type="InterPro" id="IPR001584">
    <property type="entry name" value="Integrase_cat-core"/>
</dbReference>
<keyword evidence="18" id="KW-0186">Copper</keyword>
<dbReference type="Gene3D" id="2.115.10.20">
    <property type="entry name" value="Glycosyl hydrolase domain, family 43"/>
    <property type="match status" value="1"/>
</dbReference>
<feature type="domain" description="Chromo" evidence="25">
    <location>
        <begin position="2656"/>
        <end position="2706"/>
    </location>
</feature>
<keyword evidence="20" id="KW-0865">Zymogen</keyword>
<protein>
    <recommendedName>
        <fullName evidence="30">Beta-fructofuranosidase</fullName>
    </recommendedName>
</protein>
<dbReference type="PANTHER" id="PTHR37984">
    <property type="entry name" value="PROTEIN CBG26694"/>
    <property type="match status" value="1"/>
</dbReference>
<dbReference type="SMART" id="SM00640">
    <property type="entry name" value="Glyco_32"/>
    <property type="match status" value="1"/>
</dbReference>
<dbReference type="FunFam" id="2.115.10.20:FF:000001">
    <property type="entry name" value="Beta-fructofuranosidase, insoluble isoenzyme CWINV1"/>
    <property type="match status" value="1"/>
</dbReference>
<dbReference type="InterPro" id="IPR011707">
    <property type="entry name" value="Cu-oxidase-like_N"/>
</dbReference>
<reference evidence="28" key="1">
    <citation type="submission" date="2023-03" db="EMBL/GenBank/DDBJ databases">
        <title>Chromosome-scale reference genome and RAD-based genetic map of yellow starthistle (Centaurea solstitialis) reveal putative structural variation and QTLs associated with invader traits.</title>
        <authorList>
            <person name="Reatini B."/>
            <person name="Cang F.A."/>
            <person name="Jiang Q."/>
            <person name="Mckibben M.T.W."/>
            <person name="Barker M.S."/>
            <person name="Rieseberg L.H."/>
            <person name="Dlugosch K.M."/>
        </authorList>
    </citation>
    <scope>NUCLEOTIDE SEQUENCE</scope>
    <source>
        <strain evidence="28">CAN-66</strain>
        <tissue evidence="28">Leaf</tissue>
    </source>
</reference>
<dbReference type="InterPro" id="IPR041588">
    <property type="entry name" value="Integrase_H2C2"/>
</dbReference>
<evidence type="ECO:0000256" key="18">
    <source>
        <dbReference type="ARBA" id="ARBA00023008"/>
    </source>
</evidence>
<evidence type="ECO:0000256" key="22">
    <source>
        <dbReference type="ARBA" id="ARBA00023288"/>
    </source>
</evidence>
<dbReference type="SUPFAM" id="SSF49899">
    <property type="entry name" value="Concanavalin A-like lectins/glucanases"/>
    <property type="match status" value="1"/>
</dbReference>
<dbReference type="PROSITE" id="PS50994">
    <property type="entry name" value="INTEGRASE"/>
    <property type="match status" value="1"/>
</dbReference>
<dbReference type="InterPro" id="IPR023296">
    <property type="entry name" value="Glyco_hydro_beta-prop_sf"/>
</dbReference>
<comment type="similarity">
    <text evidence="4">Belongs to the glycosyl hydrolase 32 family.</text>
</comment>
<evidence type="ECO:0000259" key="26">
    <source>
        <dbReference type="PROSITE" id="PS50878"/>
    </source>
</evidence>
<dbReference type="GO" id="GO:0006508">
    <property type="term" value="P:proteolysis"/>
    <property type="evidence" value="ECO:0007669"/>
    <property type="project" value="UniProtKB-KW"/>
</dbReference>
<dbReference type="FunFam" id="2.60.40.420:FF:000012">
    <property type="entry name" value="Monocopper oxidase-like protein"/>
    <property type="match status" value="1"/>
</dbReference>
<dbReference type="InterPro" id="IPR013189">
    <property type="entry name" value="Glyco_hydro_32_C"/>
</dbReference>
<dbReference type="FunFam" id="3.10.10.10:FF:000007">
    <property type="entry name" value="Retrovirus-related Pol polyprotein from transposon 17.6-like Protein"/>
    <property type="match status" value="1"/>
</dbReference>
<dbReference type="InterPro" id="IPR013148">
    <property type="entry name" value="Glyco_hydro_32_N"/>
</dbReference>
<dbReference type="InterPro" id="IPR005162">
    <property type="entry name" value="Retrotrans_gag_dom"/>
</dbReference>
<dbReference type="Pfam" id="PF17921">
    <property type="entry name" value="Integrase_H2C2"/>
    <property type="match status" value="1"/>
</dbReference>
<dbReference type="GO" id="GO:0098552">
    <property type="term" value="C:side of membrane"/>
    <property type="evidence" value="ECO:0007669"/>
    <property type="project" value="UniProtKB-KW"/>
</dbReference>
<evidence type="ECO:0000256" key="10">
    <source>
        <dbReference type="ARBA" id="ARBA00022679"/>
    </source>
</evidence>
<evidence type="ECO:0000259" key="27">
    <source>
        <dbReference type="PROSITE" id="PS50994"/>
    </source>
</evidence>
<feature type="region of interest" description="Disordered" evidence="24">
    <location>
        <begin position="1"/>
        <end position="34"/>
    </location>
</feature>
<dbReference type="CDD" id="cd00303">
    <property type="entry name" value="retropepsin_like"/>
    <property type="match status" value="1"/>
</dbReference>
<dbReference type="SUPFAM" id="SSF56672">
    <property type="entry name" value="DNA/RNA polymerases"/>
    <property type="match status" value="1"/>
</dbReference>
<keyword evidence="9" id="KW-0645">Protease</keyword>
<organism evidence="28 29">
    <name type="scientific">Centaurea solstitialis</name>
    <name type="common">yellow star-thistle</name>
    <dbReference type="NCBI Taxonomy" id="347529"/>
    <lineage>
        <taxon>Eukaryota</taxon>
        <taxon>Viridiplantae</taxon>
        <taxon>Streptophyta</taxon>
        <taxon>Embryophyta</taxon>
        <taxon>Tracheophyta</taxon>
        <taxon>Spermatophyta</taxon>
        <taxon>Magnoliopsida</taxon>
        <taxon>eudicotyledons</taxon>
        <taxon>Gunneridae</taxon>
        <taxon>Pentapetalae</taxon>
        <taxon>asterids</taxon>
        <taxon>campanulids</taxon>
        <taxon>Asterales</taxon>
        <taxon>Asteraceae</taxon>
        <taxon>Carduoideae</taxon>
        <taxon>Cardueae</taxon>
        <taxon>Centaureinae</taxon>
        <taxon>Centaurea</taxon>
    </lineage>
</organism>
<evidence type="ECO:0000256" key="1">
    <source>
        <dbReference type="ARBA" id="ARBA00001935"/>
    </source>
</evidence>
<evidence type="ECO:0000256" key="6">
    <source>
        <dbReference type="ARBA" id="ARBA00022475"/>
    </source>
</evidence>
<dbReference type="Pfam" id="PF03732">
    <property type="entry name" value="Retrotrans_gag"/>
    <property type="match status" value="1"/>
</dbReference>
<dbReference type="InterPro" id="IPR001362">
    <property type="entry name" value="Glyco_hydro_32"/>
</dbReference>
<evidence type="ECO:0000259" key="25">
    <source>
        <dbReference type="PROSITE" id="PS50013"/>
    </source>
</evidence>
<dbReference type="CDD" id="cd09274">
    <property type="entry name" value="RNase_HI_RT_Ty3"/>
    <property type="match status" value="1"/>
</dbReference>
<gene>
    <name evidence="28" type="ORF">OSB04_026249</name>
</gene>
<dbReference type="InterPro" id="IPR000477">
    <property type="entry name" value="RT_dom"/>
</dbReference>
<dbReference type="FunFam" id="2.60.120.560:FF:000002">
    <property type="entry name" value="Beta-fructofuranosidase, insoluble isoenzyme CWINV1"/>
    <property type="match status" value="1"/>
</dbReference>
<dbReference type="GO" id="GO:0005975">
    <property type="term" value="P:carbohydrate metabolic process"/>
    <property type="evidence" value="ECO:0007669"/>
    <property type="project" value="InterPro"/>
</dbReference>
<comment type="cofactor">
    <cofactor evidence="1">
        <name>Cu cation</name>
        <dbReference type="ChEBI" id="CHEBI:23378"/>
    </cofactor>
</comment>
<feature type="region of interest" description="Disordered" evidence="24">
    <location>
        <begin position="1587"/>
        <end position="1606"/>
    </location>
</feature>
<dbReference type="InterPro" id="IPR001117">
    <property type="entry name" value="Cu-oxidase_2nd"/>
</dbReference>
<dbReference type="Gene3D" id="1.10.340.70">
    <property type="match status" value="1"/>
</dbReference>
<evidence type="ECO:0000256" key="19">
    <source>
        <dbReference type="ARBA" id="ARBA00023136"/>
    </source>
</evidence>
<dbReference type="Pfam" id="PF00251">
    <property type="entry name" value="Glyco_hydro_32N"/>
    <property type="match status" value="1"/>
</dbReference>
<sequence>MSTSDLEHATSTSSYSPLPDSDHHHHRPPPSQWRRPTTILAGIFISMLLFSSLIALINNHQNGQPQNIEKRVFKPISRGVSQGVSEKSNLRLSTTTAGVAEIYPWTNAMLSWQRTGFHFQPPKNWMNGPLYHMGWYHLFYQYNPDAAVWGNITWGHAISTDLINWYHLPFAMVPDQWYDINGVWTGSATFLPDGQIVMVYTGSTNEDVQVQNLAYPANLSDPLLLDWVKYSGNPVLTPPPGIGKKDFRDPTTGWVGPNGKWRVALGSKVNKTGITLVYETTDFRSYELLDEILHAVPGTGMWECVDFYPVSTTEANGLDTSVNGPGIKHVLKSSLDDDKHDYYALGTYDPIGNKWTPDNPELDVGIGLRVDYGKYYASKSFYDQNRQRRLLWGWTGETDSEAADILKGWASLQTIPREVVFDKKTGENILQWPVKEVEKLRSKSTEYRKVLLEPGSLVPLDVDSATQLDIIATFDIDSLTLEAAVEADVGYNCTTSGGSSSRGVFGPFGLVVLADESRTEQTPVYFYIAKGTDGVASTYFCADQSKSSTAADVVKLIYGSTVPVLDGENFSMRLLVDHSIVESFAQGGRTVITSRVYPTKAIYSAAKVFLFNNATGISVTANLSFAADPYLDFELEFSYITASPLGVPQKVVAVNGEFPGPTLNVTTNNNVVVNVKNNLDESLLITWPGIEMRRSSWQDGVLGTNCPIPSNWNWTYRFQVKDQIGSFHYVPTTHFQRAAGGFGGFIITNRKVIPLPFDTPDGDMVITIGDWYLRNHSSLRASLDAGKDLGMPDGVLINGKGPFKYNSSVPDGINHTTLNVDRGKTYRIRVINVGVSTCLNFRIQNHNLLLAETEGHYTTQQNYSSFDIHVGQSYSFLVTMDQNASDYYVVASARFVNQSGWERVTGVAILHYSDSRGRASGPLPDAPNDVYDHSFAMNQAMSIRMNNSASGARPNPQGSFHYGSINVTNTYVLRSTPPVMVDGKRRASFNGISFANLDTPVRLADNHKVKGAYKLDFPNTPLDGRPRVDRSIINATYKGFAEIILQNNDTVVQSFHMDGYSFFVVGMAYGEWTENNRGSYNRWDAIARSTIQVFPGGWTAILVYLDNVGAWNLRTVNLDRWYLGQETYMRIINPEDHAQKTELPVPDNALFCGELGHLQKPQRSLSASGSTMGRVSKWIVYPLVSSSNHGSSTSAIPRLWAGLRVGSGPGNGHANLWACGLGHRSGLVVPGRVQSMWTGLSRRGLVGAAQLDAWIPQIVMANTRSRTGAAREPPDQTASTADQHVRVETVESPPRLPVLGGGAEHMPRVNLEDPNPVLTEVTPEMRMLDSVMKAVNEAMSKQQESFMKMLEDRDASHRRNETVGENAATALGDAEVVVVTEETRVTGDKDKEKGKTKGCSYKNFLGCKPPEFRGCTDPVVCLYWLREMGMAFEASECDSSQRVKFASHLLKGEALTWWNLTRSSLAPEVYARLSWADFKKKTLEKYCSERALDKIEDEFRGMKKGNNPISFYAKDFLEKLGMVEHLAPDEKSKIKAYSRGLPAEMRSAVRIARVTTLHEAIEESLRIEDDITQCRVEGYQAGQKRRFEEAAASARPNKTFQDGKRGGNRVEAKWCNKCRSKHYGPCRSDSPMSKCKEPGHYRDACPKFKKASTGGSSGSVARGEVPPKVTSRAFQMTATEAREASDLVSGTFLVNSIPALILFDTGAERSFVHDTLVRKFTMPTTPLSDALVVEVAGGFLVTVRDCFEGCTIELDGEPFSATLIPMNVGSFDVVLGIDWLLAHDANISCGKKMVTLPAPNGKPITVYGDKKKGAYTTISMVKARKCLAKGCTSFLAYVIDTKLEKKELADVNVVRDFPDVFPEDLPGLPPERQVEFHIDLTPGAAPIARAPYRLAPTEMKEMMTQLQELSEKGFIRPSSSPWGAPVLFVKKKDGSMRMCIDYRELNKRTVKNKYPLPRIDDLFDQLQGARCFSKIDLRSRYHQVRMKEDDVPKTAFRTRYGHYEFLVMPFGLTNAPAVFMDLMNRVCRPFLDKSIIVFIDDILVYSKDEAEHERHLREVLNVLRDEKLYAKFSKCEFWLHEVQFLGHVVSRDGIKVDPAKIEAMMSWKSPTNPSEIRSFLGLAGYYRRFIRDFSKIASSLTVLTKKNAKFLWTDKQEEAFQTLKKKLCQAPILSLPDGTEDFVVYSDASKMGLGCVLMQRGKVISYASRQLKDHERNYPVHDLELATVVFALKLWRHYLYGTKCTLYTDHKSLQRIFDQKELNMRQRRWLELLKDYDCDLLYHPGKANVVADALSRKNYGDSVGVTLNRISVVSSLMERIKASQAEALREENLKDEVMVKQKELLTEDSRRLKLFQGRVWVPKLGGNRELLLDDAHKSKYSIHPGSTKMYRDLKMNYWWPVMKLDVASYVEKCVTCLQVKAEHQKPYGSLQPLDIPEWKWEHITMDFVTKLPRTLRGHDTIWEIVRRHGVPLSIVSDRDSRFTSQFWHGLQEGLGTKLKLSTAYHPQTDGQSERTIQTLEDMLRSCVIDFGGNWDTHLPLVEFAYNNSFHSSIGMAPFEALYGRKCRTPTCWLEAGEKQFAGPEIIQETADKVKGIRERLKAAQDRQKSYADKKRRPVEFQVGERVMLKVSPWKAEEDSVIPLSEIRVDTGNRCIEEPEAILEKKTKKLRHKEVSMVKVQWKHHRGANVTWEAEEDMKRRYPRMFA</sequence>
<keyword evidence="17" id="KW-0695">RNA-directed DNA polymerase</keyword>
<evidence type="ECO:0000256" key="7">
    <source>
        <dbReference type="ARBA" id="ARBA00022554"/>
    </source>
</evidence>
<keyword evidence="19" id="KW-0472">Membrane</keyword>
<keyword evidence="21" id="KW-0325">Glycoprotein</keyword>
<dbReference type="PANTHER" id="PTHR37984:SF5">
    <property type="entry name" value="PROTEIN NYNRIN-LIKE"/>
    <property type="match status" value="1"/>
</dbReference>
<evidence type="ECO:0000256" key="24">
    <source>
        <dbReference type="SAM" id="MobiDB-lite"/>
    </source>
</evidence>
<dbReference type="Pfam" id="PF08244">
    <property type="entry name" value="Glyco_hydro_32C"/>
    <property type="match status" value="1"/>
</dbReference>
<keyword evidence="6" id="KW-1003">Cell membrane</keyword>
<dbReference type="FunFam" id="3.10.20.370:FF:000001">
    <property type="entry name" value="Retrovirus-related Pol polyprotein from transposon 17.6-like protein"/>
    <property type="match status" value="1"/>
</dbReference>
<dbReference type="SUPFAM" id="SSF50630">
    <property type="entry name" value="Acid proteases"/>
    <property type="match status" value="1"/>
</dbReference>
<comment type="caution">
    <text evidence="28">The sequence shown here is derived from an EMBL/GenBank/DDBJ whole genome shotgun (WGS) entry which is preliminary data.</text>
</comment>
<keyword evidence="12" id="KW-0540">Nuclease</keyword>
<dbReference type="Pfam" id="PF17917">
    <property type="entry name" value="RT_RNaseH"/>
    <property type="match status" value="1"/>
</dbReference>
<dbReference type="InterPro" id="IPR050951">
    <property type="entry name" value="Retrovirus_Pol_polyprotein"/>
</dbReference>
<evidence type="ECO:0000256" key="3">
    <source>
        <dbReference type="ARBA" id="ARBA00004609"/>
    </source>
</evidence>
<evidence type="ECO:0000256" key="16">
    <source>
        <dbReference type="ARBA" id="ARBA00022801"/>
    </source>
</evidence>
<accession>A0AA38SCC3</accession>
<keyword evidence="22" id="KW-0449">Lipoprotein</keyword>
<evidence type="ECO:0000256" key="9">
    <source>
        <dbReference type="ARBA" id="ARBA00022670"/>
    </source>
</evidence>
<dbReference type="InterPro" id="IPR013320">
    <property type="entry name" value="ConA-like_dom_sf"/>
</dbReference>
<dbReference type="SUPFAM" id="SSF75005">
    <property type="entry name" value="Arabinanase/levansucrase/invertase"/>
    <property type="match status" value="1"/>
</dbReference>
<dbReference type="GO" id="GO:0005507">
    <property type="term" value="F:copper ion binding"/>
    <property type="evidence" value="ECO:0007669"/>
    <property type="project" value="InterPro"/>
</dbReference>
<keyword evidence="8" id="KW-0336">GPI-anchor</keyword>
<evidence type="ECO:0000256" key="12">
    <source>
        <dbReference type="ARBA" id="ARBA00022722"/>
    </source>
</evidence>
<dbReference type="SUPFAM" id="SSF49503">
    <property type="entry name" value="Cupredoxins"/>
    <property type="match status" value="3"/>
</dbReference>
<evidence type="ECO:0000256" key="17">
    <source>
        <dbReference type="ARBA" id="ARBA00022918"/>
    </source>
</evidence>
<dbReference type="Pfam" id="PF07732">
    <property type="entry name" value="Cu-oxidase_3"/>
    <property type="match status" value="1"/>
</dbReference>
<dbReference type="GO" id="GO:0003964">
    <property type="term" value="F:RNA-directed DNA polymerase activity"/>
    <property type="evidence" value="ECO:0007669"/>
    <property type="project" value="UniProtKB-KW"/>
</dbReference>
<dbReference type="InterPro" id="IPR041373">
    <property type="entry name" value="RT_RNaseH"/>
</dbReference>
<dbReference type="SUPFAM" id="SSF53098">
    <property type="entry name" value="Ribonuclease H-like"/>
    <property type="match status" value="1"/>
</dbReference>
<dbReference type="InterPro" id="IPR021792">
    <property type="entry name" value="Beta-fructofuranosidase_N"/>
</dbReference>
<dbReference type="GO" id="GO:0004519">
    <property type="term" value="F:endonuclease activity"/>
    <property type="evidence" value="ECO:0007669"/>
    <property type="project" value="UniProtKB-KW"/>
</dbReference>
<comment type="similarity">
    <text evidence="5">Belongs to the multicopper oxidase family.</text>
</comment>
<keyword evidence="14" id="KW-0732">Signal</keyword>
<dbReference type="Pfam" id="PF00394">
    <property type="entry name" value="Cu-oxidase"/>
    <property type="match status" value="1"/>
</dbReference>
<dbReference type="Gene3D" id="3.30.420.10">
    <property type="entry name" value="Ribonuclease H-like superfamily/Ribonuclease H"/>
    <property type="match status" value="1"/>
</dbReference>
<dbReference type="GO" id="GO:0005775">
    <property type="term" value="C:vacuolar lumen"/>
    <property type="evidence" value="ECO:0007669"/>
    <property type="project" value="UniProtKB-SubCell"/>
</dbReference>
<evidence type="ECO:0000256" key="4">
    <source>
        <dbReference type="ARBA" id="ARBA00009902"/>
    </source>
</evidence>
<evidence type="ECO:0000313" key="29">
    <source>
        <dbReference type="Proteomes" id="UP001172457"/>
    </source>
</evidence>
<dbReference type="Gene3D" id="2.60.40.420">
    <property type="entry name" value="Cupredoxins - blue copper proteins"/>
    <property type="match status" value="3"/>
</dbReference>
<evidence type="ECO:0000313" key="28">
    <source>
        <dbReference type="EMBL" id="KAJ9539743.1"/>
    </source>
</evidence>
<dbReference type="Gene3D" id="3.30.70.270">
    <property type="match status" value="2"/>
</dbReference>
<keyword evidence="23" id="KW-0326">Glycosidase</keyword>
<evidence type="ECO:0000256" key="14">
    <source>
        <dbReference type="ARBA" id="ARBA00022729"/>
    </source>
</evidence>
<dbReference type="PROSITE" id="PS50878">
    <property type="entry name" value="RT_POL"/>
    <property type="match status" value="1"/>
</dbReference>
<dbReference type="Proteomes" id="UP001172457">
    <property type="component" value="Chromosome 7"/>
</dbReference>
<keyword evidence="11" id="KW-0548">Nucleotidyltransferase</keyword>
<dbReference type="GO" id="GO:0003676">
    <property type="term" value="F:nucleic acid binding"/>
    <property type="evidence" value="ECO:0007669"/>
    <property type="project" value="InterPro"/>
</dbReference>
<evidence type="ECO:0008006" key="30">
    <source>
        <dbReference type="Google" id="ProtNLM"/>
    </source>
</evidence>
<dbReference type="FunFam" id="2.60.40.420:FF:000023">
    <property type="entry name" value="Monocopper oxidase-like protein SKU5"/>
    <property type="match status" value="1"/>
</dbReference>
<dbReference type="EMBL" id="JARYMX010000007">
    <property type="protein sequence ID" value="KAJ9539743.1"/>
    <property type="molecule type" value="Genomic_DNA"/>
</dbReference>
<dbReference type="InterPro" id="IPR043502">
    <property type="entry name" value="DNA/RNA_pol_sf"/>
</dbReference>
<dbReference type="GO" id="GO:0016491">
    <property type="term" value="F:oxidoreductase activity"/>
    <property type="evidence" value="ECO:0007669"/>
    <property type="project" value="InterPro"/>
</dbReference>
<feature type="region of interest" description="Disordered" evidence="24">
    <location>
        <begin position="1293"/>
        <end position="1316"/>
    </location>
</feature>
<name>A0AA38SCC3_9ASTR</name>
<dbReference type="Gene3D" id="2.60.120.560">
    <property type="entry name" value="Exo-inulinase, domain 1"/>
    <property type="match status" value="1"/>
</dbReference>
<dbReference type="Pfam" id="PF11837">
    <property type="entry name" value="INV_N"/>
    <property type="match status" value="1"/>
</dbReference>
<dbReference type="PROSITE" id="PS50013">
    <property type="entry name" value="CHROMO_2"/>
    <property type="match status" value="1"/>
</dbReference>
<dbReference type="GO" id="GO:0004564">
    <property type="term" value="F:beta-fructofuranosidase activity"/>
    <property type="evidence" value="ECO:0007669"/>
    <property type="project" value="InterPro"/>
</dbReference>
<dbReference type="Gene3D" id="2.40.70.10">
    <property type="entry name" value="Acid Proteases"/>
    <property type="match status" value="1"/>
</dbReference>
<evidence type="ECO:0000256" key="8">
    <source>
        <dbReference type="ARBA" id="ARBA00022622"/>
    </source>
</evidence>
<evidence type="ECO:0000256" key="21">
    <source>
        <dbReference type="ARBA" id="ARBA00023180"/>
    </source>
</evidence>
<dbReference type="InterPro" id="IPR011706">
    <property type="entry name" value="Cu-oxidase_C"/>
</dbReference>
<keyword evidence="13" id="KW-0479">Metal-binding</keyword>
<dbReference type="InterPro" id="IPR036397">
    <property type="entry name" value="RNaseH_sf"/>
</dbReference>
<dbReference type="InterPro" id="IPR012337">
    <property type="entry name" value="RNaseH-like_sf"/>
</dbReference>
<dbReference type="InterPro" id="IPR043128">
    <property type="entry name" value="Rev_trsase/Diguanyl_cyclase"/>
</dbReference>
<keyword evidence="15" id="KW-0255">Endonuclease</keyword>
<proteinExistence type="inferred from homology"/>
<feature type="domain" description="Integrase catalytic" evidence="27">
    <location>
        <begin position="2460"/>
        <end position="2565"/>
    </location>
</feature>
<dbReference type="Pfam" id="PF07731">
    <property type="entry name" value="Cu-oxidase_2"/>
    <property type="match status" value="1"/>
</dbReference>
<dbReference type="Pfam" id="PF08284">
    <property type="entry name" value="RVP_2"/>
    <property type="match status" value="1"/>
</dbReference>
<dbReference type="Gene3D" id="3.10.10.10">
    <property type="entry name" value="HIV Type 1 Reverse Transcriptase, subunit A, domain 1"/>
    <property type="match status" value="1"/>
</dbReference>
<dbReference type="InterPro" id="IPR021109">
    <property type="entry name" value="Peptidase_aspartic_dom_sf"/>
</dbReference>
<comment type="subcellular location">
    <subcellularLocation>
        <location evidence="3">Cell membrane</location>
        <topology evidence="3">Lipid-anchor</topology>
        <topology evidence="3">GPI-anchor</topology>
    </subcellularLocation>
    <subcellularLocation>
        <location evidence="2">Vacuole lumen</location>
    </subcellularLocation>
</comment>
<dbReference type="FunFam" id="2.60.40.420:FF:000016">
    <property type="entry name" value="Monocopper oxidase-like protein"/>
    <property type="match status" value="1"/>
</dbReference>
<dbReference type="CDD" id="cd18624">
    <property type="entry name" value="GH32_Fruct1-like"/>
    <property type="match status" value="1"/>
</dbReference>
<evidence type="ECO:0000256" key="2">
    <source>
        <dbReference type="ARBA" id="ARBA00004410"/>
    </source>
</evidence>
<dbReference type="InterPro" id="IPR008972">
    <property type="entry name" value="Cupredoxin"/>
</dbReference>
<keyword evidence="16" id="KW-0378">Hydrolase</keyword>